<keyword evidence="3" id="KW-1185">Reference proteome</keyword>
<gene>
    <name evidence="2" type="ORF">NBZ79_02505</name>
</gene>
<dbReference type="Proteomes" id="UP001056291">
    <property type="component" value="Chromosome"/>
</dbReference>
<keyword evidence="1" id="KW-1133">Transmembrane helix</keyword>
<keyword evidence="1" id="KW-0812">Transmembrane</keyword>
<evidence type="ECO:0000313" key="2">
    <source>
        <dbReference type="EMBL" id="USG61844.1"/>
    </source>
</evidence>
<organism evidence="2 3">
    <name type="scientific">Sneathiella marina</name>
    <dbReference type="NCBI Taxonomy" id="2950108"/>
    <lineage>
        <taxon>Bacteria</taxon>
        <taxon>Pseudomonadati</taxon>
        <taxon>Pseudomonadota</taxon>
        <taxon>Alphaproteobacteria</taxon>
        <taxon>Sneathiellales</taxon>
        <taxon>Sneathiellaceae</taxon>
        <taxon>Sneathiella</taxon>
    </lineage>
</organism>
<dbReference type="RefSeq" id="WP_251935138.1">
    <property type="nucleotide sequence ID" value="NZ_CP098747.1"/>
</dbReference>
<feature type="transmembrane region" description="Helical" evidence="1">
    <location>
        <begin position="39"/>
        <end position="61"/>
    </location>
</feature>
<evidence type="ECO:0000313" key="3">
    <source>
        <dbReference type="Proteomes" id="UP001056291"/>
    </source>
</evidence>
<dbReference type="EMBL" id="CP098747">
    <property type="protein sequence ID" value="USG61844.1"/>
    <property type="molecule type" value="Genomic_DNA"/>
</dbReference>
<evidence type="ECO:0000256" key="1">
    <source>
        <dbReference type="SAM" id="Phobius"/>
    </source>
</evidence>
<reference evidence="2" key="1">
    <citation type="submission" date="2022-06" db="EMBL/GenBank/DDBJ databases">
        <title>Sneathiella actinostolidae sp. nov., isolated from a sea anemonein the Western Pacific Ocean.</title>
        <authorList>
            <person name="Wei M.J."/>
        </authorList>
    </citation>
    <scope>NUCLEOTIDE SEQUENCE</scope>
    <source>
        <strain evidence="2">PHK-P5</strain>
    </source>
</reference>
<accession>A0ABY4W4U0</accession>
<name>A0ABY4W4U0_9PROT</name>
<protein>
    <submittedName>
        <fullName evidence="2">Uncharacterized protein</fullName>
    </submittedName>
</protein>
<feature type="transmembrane region" description="Helical" evidence="1">
    <location>
        <begin position="12"/>
        <end position="33"/>
    </location>
</feature>
<feature type="transmembrane region" description="Helical" evidence="1">
    <location>
        <begin position="113"/>
        <end position="134"/>
    </location>
</feature>
<proteinExistence type="predicted"/>
<sequence length="151" mass="16863">MKMHPSLITRIGIGKLIGLIFGLTGFFLLPYISPESDPLLRWGVLFWYITVGAVIGVFGVFTWHPILHLPLPWWFRAPLIGGWMNFVLTFFAYDAFQSIIVSIFGTGFYATSPFWFVLEGAVIGLIIGFFATLFGGEGKETIPDNPSQGRL</sequence>
<feature type="transmembrane region" description="Helical" evidence="1">
    <location>
        <begin position="73"/>
        <end position="93"/>
    </location>
</feature>
<keyword evidence="1" id="KW-0472">Membrane</keyword>